<evidence type="ECO:0000259" key="5">
    <source>
        <dbReference type="Pfam" id="PF01909"/>
    </source>
</evidence>
<dbReference type="RefSeq" id="WP_169603357.1">
    <property type="nucleotide sequence ID" value="NZ_CP046565.1"/>
</dbReference>
<dbReference type="Gene3D" id="1.20.120.580">
    <property type="entry name" value="bsu32300-like"/>
    <property type="match status" value="1"/>
</dbReference>
<dbReference type="CDD" id="cd05403">
    <property type="entry name" value="NT_KNTase_like"/>
    <property type="match status" value="1"/>
</dbReference>
<evidence type="ECO:0000313" key="6">
    <source>
        <dbReference type="EMBL" id="QJD30079.1"/>
    </source>
</evidence>
<dbReference type="KEGG" id="metu:GNH96_08910"/>
<gene>
    <name evidence="6" type="ORF">GNH96_08910</name>
</gene>
<evidence type="ECO:0000256" key="3">
    <source>
        <dbReference type="ARBA" id="ARBA00022801"/>
    </source>
</evidence>
<organism evidence="6 7">
    <name type="scientific">Methylococcus geothermalis</name>
    <dbReference type="NCBI Taxonomy" id="2681310"/>
    <lineage>
        <taxon>Bacteria</taxon>
        <taxon>Pseudomonadati</taxon>
        <taxon>Pseudomonadota</taxon>
        <taxon>Gammaproteobacteria</taxon>
        <taxon>Methylococcales</taxon>
        <taxon>Methylococcaceae</taxon>
        <taxon>Methylococcus</taxon>
    </lineage>
</organism>
<dbReference type="EMBL" id="CP046565">
    <property type="protein sequence ID" value="QJD30079.1"/>
    <property type="molecule type" value="Genomic_DNA"/>
</dbReference>
<protein>
    <submittedName>
        <fullName evidence="6">DUF86 domain-containing protein</fullName>
    </submittedName>
</protein>
<dbReference type="GO" id="GO:0110001">
    <property type="term" value="C:toxin-antitoxin complex"/>
    <property type="evidence" value="ECO:0007669"/>
    <property type="project" value="InterPro"/>
</dbReference>
<dbReference type="Pfam" id="PF01934">
    <property type="entry name" value="HepT-like"/>
    <property type="match status" value="1"/>
</dbReference>
<dbReference type="InterPro" id="IPR037038">
    <property type="entry name" value="HepT-like_sf"/>
</dbReference>
<dbReference type="SUPFAM" id="SSF81301">
    <property type="entry name" value="Nucleotidyltransferase"/>
    <property type="match status" value="1"/>
</dbReference>
<keyword evidence="1" id="KW-1277">Toxin-antitoxin system</keyword>
<evidence type="ECO:0000256" key="4">
    <source>
        <dbReference type="ARBA" id="ARBA00024207"/>
    </source>
</evidence>
<evidence type="ECO:0000313" key="7">
    <source>
        <dbReference type="Proteomes" id="UP000503004"/>
    </source>
</evidence>
<dbReference type="AlphaFoldDB" id="A0A858Q8A2"/>
<feature type="domain" description="Polymerase nucleotidyl transferase" evidence="5">
    <location>
        <begin position="22"/>
        <end position="73"/>
    </location>
</feature>
<dbReference type="GO" id="GO:0004540">
    <property type="term" value="F:RNA nuclease activity"/>
    <property type="evidence" value="ECO:0007669"/>
    <property type="project" value="InterPro"/>
</dbReference>
<comment type="similarity">
    <text evidence="4">Belongs to the HepT RNase toxin family.</text>
</comment>
<keyword evidence="3" id="KW-0378">Hydrolase</keyword>
<evidence type="ECO:0000256" key="2">
    <source>
        <dbReference type="ARBA" id="ARBA00022722"/>
    </source>
</evidence>
<dbReference type="InterPro" id="IPR002934">
    <property type="entry name" value="Polymerase_NTP_transf_dom"/>
</dbReference>
<evidence type="ECO:0000256" key="1">
    <source>
        <dbReference type="ARBA" id="ARBA00022649"/>
    </source>
</evidence>
<accession>A0A858Q8A2</accession>
<proteinExistence type="inferred from homology"/>
<keyword evidence="2" id="KW-0540">Nuclease</keyword>
<reference evidence="7" key="1">
    <citation type="submission" date="2019-12" db="EMBL/GenBank/DDBJ databases">
        <authorList>
            <person name="Awala S.I."/>
            <person name="Rhee S.K."/>
        </authorList>
    </citation>
    <scope>NUCLEOTIDE SEQUENCE [LARGE SCALE GENOMIC DNA]</scope>
    <source>
        <strain evidence="7">IM1</strain>
    </source>
</reference>
<dbReference type="Gene3D" id="3.30.460.10">
    <property type="entry name" value="Beta Polymerase, domain 2"/>
    <property type="match status" value="1"/>
</dbReference>
<name>A0A858Q8A2_9GAMM</name>
<dbReference type="GO" id="GO:0016787">
    <property type="term" value="F:hydrolase activity"/>
    <property type="evidence" value="ECO:0007669"/>
    <property type="project" value="UniProtKB-KW"/>
</dbReference>
<sequence>MTRTQCTSILRTLLSGLPQRPAVDAFGSRIRGDARPDSDLDLAVPVAGYADPVVLWERAGALSDAAGCPVDLRDPRAASTLRREWLGVPQSAWDVFAPLAQGGWIEPVLADALKGMVGFRNIAVDDDQGLQSPITVSVIEQHADEFPQFSRTPLLRDTVE</sequence>
<dbReference type="Proteomes" id="UP000503004">
    <property type="component" value="Chromosome"/>
</dbReference>
<dbReference type="InterPro" id="IPR043519">
    <property type="entry name" value="NT_sf"/>
</dbReference>
<keyword evidence="7" id="KW-1185">Reference proteome</keyword>
<dbReference type="Pfam" id="PF01909">
    <property type="entry name" value="NTP_transf_2"/>
    <property type="match status" value="1"/>
</dbReference>
<dbReference type="InterPro" id="IPR008201">
    <property type="entry name" value="HepT-like"/>
</dbReference>